<sequence>MRQDPHYFAILDGIGIAYTVGNDASGDFQAWLGELACYDLVDNGDRVIKFAAETVANVIDGISGSLMDLSAEDREVLLATHQFFQSLKLIREMALNFGLARTGDD</sequence>
<dbReference type="RefSeq" id="WP_221603617.1">
    <property type="nucleotide sequence ID" value="NZ_JAIGNU010000003.1"/>
</dbReference>
<dbReference type="Proteomes" id="UP000782554">
    <property type="component" value="Unassembled WGS sequence"/>
</dbReference>
<evidence type="ECO:0000313" key="2">
    <source>
        <dbReference type="Proteomes" id="UP000782554"/>
    </source>
</evidence>
<dbReference type="EMBL" id="JAIGNU010000003">
    <property type="protein sequence ID" value="MBX7502425.1"/>
    <property type="molecule type" value="Genomic_DNA"/>
</dbReference>
<gene>
    <name evidence="1" type="ORF">K3181_13335</name>
</gene>
<protein>
    <submittedName>
        <fullName evidence="1">Uncharacterized protein</fullName>
    </submittedName>
</protein>
<keyword evidence="2" id="KW-1185">Reference proteome</keyword>
<comment type="caution">
    <text evidence="1">The sequence shown here is derived from an EMBL/GenBank/DDBJ whole genome shotgun (WGS) entry which is preliminary data.</text>
</comment>
<name>A0ABS7JXP7_9SPHN</name>
<accession>A0ABS7JXP7</accession>
<evidence type="ECO:0000313" key="1">
    <source>
        <dbReference type="EMBL" id="MBX7502425.1"/>
    </source>
</evidence>
<reference evidence="1 2" key="1">
    <citation type="submission" date="2021-08" db="EMBL/GenBank/DDBJ databases">
        <title>Comparative Genomics Analysis of the Genus Qipengyuania Reveals Extensive Genetic Diversity and Metabolic Versatility, Including the Description of Fifteen Novel Species.</title>
        <authorList>
            <person name="Liu Y."/>
        </authorList>
    </citation>
    <scope>NUCLEOTIDE SEQUENCE [LARGE SCALE GENOMIC DNA]</scope>
    <source>
        <strain evidence="1 2">YG27</strain>
    </source>
</reference>
<organism evidence="1 2">
    <name type="scientific">Qipengyuania mesophila</name>
    <dbReference type="NCBI Taxonomy" id="2867246"/>
    <lineage>
        <taxon>Bacteria</taxon>
        <taxon>Pseudomonadati</taxon>
        <taxon>Pseudomonadota</taxon>
        <taxon>Alphaproteobacteria</taxon>
        <taxon>Sphingomonadales</taxon>
        <taxon>Erythrobacteraceae</taxon>
        <taxon>Qipengyuania</taxon>
    </lineage>
</organism>
<proteinExistence type="predicted"/>